<evidence type="ECO:0000313" key="2">
    <source>
        <dbReference type="EMBL" id="TWJ11651.1"/>
    </source>
</evidence>
<dbReference type="SUPFAM" id="SSF47598">
    <property type="entry name" value="Ribbon-helix-helix"/>
    <property type="match status" value="1"/>
</dbReference>
<comment type="caution">
    <text evidence="2">The sequence shown here is derived from an EMBL/GenBank/DDBJ whole genome shotgun (WGS) entry which is preliminary data.</text>
</comment>
<feature type="compositionally biased region" description="Basic and acidic residues" evidence="1">
    <location>
        <begin position="14"/>
        <end position="34"/>
    </location>
</feature>
<accession>A0A562V1C1</accession>
<protein>
    <submittedName>
        <fullName evidence="2">Uncharacterized protein</fullName>
    </submittedName>
</protein>
<sequence length="110" mass="12054">MNRHEEQLAAEAERLLGSDLSRLPKPDPGEEARLLSRLPVADPDNPVMVVRSIRFPAELEQQIKAAAEADGVTPSEWVRTAVQRVLTGRDEGLVSVTEAIKALQRLPHAA</sequence>
<name>A0A562V1C1_9ACTN</name>
<keyword evidence="3" id="KW-1185">Reference proteome</keyword>
<dbReference type="Proteomes" id="UP000321617">
    <property type="component" value="Unassembled WGS sequence"/>
</dbReference>
<proteinExistence type="predicted"/>
<dbReference type="OrthoDB" id="4557439at2"/>
<dbReference type="AlphaFoldDB" id="A0A562V1C1"/>
<organism evidence="2 3">
    <name type="scientific">Stackebrandtia albiflava</name>
    <dbReference type="NCBI Taxonomy" id="406432"/>
    <lineage>
        <taxon>Bacteria</taxon>
        <taxon>Bacillati</taxon>
        <taxon>Actinomycetota</taxon>
        <taxon>Actinomycetes</taxon>
        <taxon>Glycomycetales</taxon>
        <taxon>Glycomycetaceae</taxon>
        <taxon>Stackebrandtia</taxon>
    </lineage>
</organism>
<evidence type="ECO:0000313" key="3">
    <source>
        <dbReference type="Proteomes" id="UP000321617"/>
    </source>
</evidence>
<dbReference type="EMBL" id="VLLL01000006">
    <property type="protein sequence ID" value="TWJ11651.1"/>
    <property type="molecule type" value="Genomic_DNA"/>
</dbReference>
<dbReference type="InterPro" id="IPR010985">
    <property type="entry name" value="Ribbon_hlx_hlx"/>
</dbReference>
<gene>
    <name evidence="2" type="ORF">LX16_2378</name>
</gene>
<dbReference type="GO" id="GO:0006355">
    <property type="term" value="P:regulation of DNA-templated transcription"/>
    <property type="evidence" value="ECO:0007669"/>
    <property type="project" value="InterPro"/>
</dbReference>
<dbReference type="RefSeq" id="WP_147138068.1">
    <property type="nucleotide sequence ID" value="NZ_BAABIJ010000002.1"/>
</dbReference>
<reference evidence="2 3" key="1">
    <citation type="journal article" date="2013" name="Stand. Genomic Sci.">
        <title>Genomic Encyclopedia of Type Strains, Phase I: The one thousand microbial genomes (KMG-I) project.</title>
        <authorList>
            <person name="Kyrpides N.C."/>
            <person name="Woyke T."/>
            <person name="Eisen J.A."/>
            <person name="Garrity G."/>
            <person name="Lilburn T.G."/>
            <person name="Beck B.J."/>
            <person name="Whitman W.B."/>
            <person name="Hugenholtz P."/>
            <person name="Klenk H.P."/>
        </authorList>
    </citation>
    <scope>NUCLEOTIDE SEQUENCE [LARGE SCALE GENOMIC DNA]</scope>
    <source>
        <strain evidence="2 3">DSM 45044</strain>
    </source>
</reference>
<evidence type="ECO:0000256" key="1">
    <source>
        <dbReference type="SAM" id="MobiDB-lite"/>
    </source>
</evidence>
<feature type="region of interest" description="Disordered" evidence="1">
    <location>
        <begin position="14"/>
        <end position="38"/>
    </location>
</feature>